<reference evidence="1" key="1">
    <citation type="journal article" date="2010" name="Science">
        <title>Plasticity of animal genome architecture unmasked by rapid evolution of a pelagic tunicate.</title>
        <authorList>
            <person name="Denoeud F."/>
            <person name="Henriet S."/>
            <person name="Mungpakdee S."/>
            <person name="Aury J.M."/>
            <person name="Da Silva C."/>
            <person name="Brinkmann H."/>
            <person name="Mikhaleva J."/>
            <person name="Olsen L.C."/>
            <person name="Jubin C."/>
            <person name="Canestro C."/>
            <person name="Bouquet J.M."/>
            <person name="Danks G."/>
            <person name="Poulain J."/>
            <person name="Campsteijn C."/>
            <person name="Adamski M."/>
            <person name="Cross I."/>
            <person name="Yadetie F."/>
            <person name="Muffato M."/>
            <person name="Louis A."/>
            <person name="Butcher S."/>
            <person name="Tsagkogeorga G."/>
            <person name="Konrad A."/>
            <person name="Singh S."/>
            <person name="Jensen M.F."/>
            <person name="Cong E.H."/>
            <person name="Eikeseth-Otteraa H."/>
            <person name="Noel B."/>
            <person name="Anthouard V."/>
            <person name="Porcel B.M."/>
            <person name="Kachouri-Lafond R."/>
            <person name="Nishino A."/>
            <person name="Ugolini M."/>
            <person name="Chourrout P."/>
            <person name="Nishida H."/>
            <person name="Aasland R."/>
            <person name="Huzurbazar S."/>
            <person name="Westhof E."/>
            <person name="Delsuc F."/>
            <person name="Lehrach H."/>
            <person name="Reinhardt R."/>
            <person name="Weissenbach J."/>
            <person name="Roy S.W."/>
            <person name="Artiguenave F."/>
            <person name="Postlethwait J.H."/>
            <person name="Manak J.R."/>
            <person name="Thompson E.M."/>
            <person name="Jaillon O."/>
            <person name="Du Pasquier L."/>
            <person name="Boudinot P."/>
            <person name="Liberles D.A."/>
            <person name="Volff J.N."/>
            <person name="Philippe H."/>
            <person name="Lenhard B."/>
            <person name="Roest Crollius H."/>
            <person name="Wincker P."/>
            <person name="Chourrout D."/>
        </authorList>
    </citation>
    <scope>NUCLEOTIDE SEQUENCE [LARGE SCALE GENOMIC DNA]</scope>
</reference>
<evidence type="ECO:0000313" key="1">
    <source>
        <dbReference type="EMBL" id="CBY21404.1"/>
    </source>
</evidence>
<dbReference type="AlphaFoldDB" id="E4WWA0"/>
<dbReference type="EMBL" id="FN653017">
    <property type="protein sequence ID" value="CBY21404.1"/>
    <property type="molecule type" value="Genomic_DNA"/>
</dbReference>
<accession>E4WWA0</accession>
<proteinExistence type="predicted"/>
<organism evidence="1">
    <name type="scientific">Oikopleura dioica</name>
    <name type="common">Tunicate</name>
    <dbReference type="NCBI Taxonomy" id="34765"/>
    <lineage>
        <taxon>Eukaryota</taxon>
        <taxon>Metazoa</taxon>
        <taxon>Chordata</taxon>
        <taxon>Tunicata</taxon>
        <taxon>Appendicularia</taxon>
        <taxon>Copelata</taxon>
        <taxon>Oikopleuridae</taxon>
        <taxon>Oikopleura</taxon>
    </lineage>
</organism>
<evidence type="ECO:0000313" key="2">
    <source>
        <dbReference type="Proteomes" id="UP000001307"/>
    </source>
</evidence>
<dbReference type="Proteomes" id="UP000001307">
    <property type="component" value="Unassembled WGS sequence"/>
</dbReference>
<protein>
    <submittedName>
        <fullName evidence="1">Uncharacterized protein</fullName>
    </submittedName>
</protein>
<dbReference type="InParanoid" id="E4WWA0"/>
<keyword evidence="2" id="KW-1185">Reference proteome</keyword>
<name>E4WWA0_OIKDI</name>
<sequence>MSGFKLASREMRKICSSSRRSAAVALPKRKSWSEEQVVRALRETVPRPEYPIPWAQGVQHDQRLDFTETRWIRPEDRATYLQKKDLGVKAAEYIIRNMKQEFDYDASKGEWGAHHAYFKQPQFFKSSVEEAVEFDFAGYSQWLMHIPHRHGLAESVRYQNPNRSGREIAAAFTLLWDASDSPDQAEKPFATCRALLRNHDTPLKLRASLVNWSMQNSKQNESFSELSEIIADALDEIAAVRNGATISADEEADWVAEVFEKIGKSFPNQFKFDMDDSAIEKLFKSAKIPTIRLFNSFMRTKTSTSNRIQNTKFARNVQKNFENLGMTMSPATFAEYYRLIDETHRNHLSRQMMEWDFQKEGFLEASSDYKDYEAFENIVNLLKQHAAKVSVTKDAEAAALDRLNFRNATFSIQKLIMTNPQFLPRDKFYSVFLDLKAIELKFASEPAEVWDAFTSSPVQPTELQAAVLNWAIQNKNFSLAARLYQWLDYHGLSVYSRQLARSLLDYALDTAHSKVGDISSYKEGKDNALVSQLIVVAVKELEYIIEFIKLDGIDDLRRSQVQRTVTAAFSILMKCNHEKAMREFILSLALDRGRPPIENMLIDKTVEFAWRNGYTALIESCLRLEAVHFSVEIDQSVKDKCLDTAQTKQIPMLLD</sequence>
<gene>
    <name evidence="1" type="ORF">GSOID_T00009169001</name>
</gene>